<dbReference type="Gene3D" id="3.30.1120.10">
    <property type="match status" value="1"/>
</dbReference>
<dbReference type="CDD" id="cd16029">
    <property type="entry name" value="4-S"/>
    <property type="match status" value="1"/>
</dbReference>
<evidence type="ECO:0000313" key="8">
    <source>
        <dbReference type="EMBL" id="LAB70192.1"/>
    </source>
</evidence>
<dbReference type="AlphaFoldDB" id="A0A2P2I865"/>
<keyword evidence="3" id="KW-0479">Metal-binding</keyword>
<feature type="chain" id="PRO_5015125269" evidence="6">
    <location>
        <begin position="25"/>
        <end position="595"/>
    </location>
</feature>
<dbReference type="PANTHER" id="PTHR10342">
    <property type="entry name" value="ARYLSULFATASE"/>
    <property type="match status" value="1"/>
</dbReference>
<dbReference type="EMBL" id="IACF01004603">
    <property type="protein sequence ID" value="LAB70192.1"/>
    <property type="molecule type" value="mRNA"/>
</dbReference>
<evidence type="ECO:0000256" key="4">
    <source>
        <dbReference type="ARBA" id="ARBA00022837"/>
    </source>
</evidence>
<evidence type="ECO:0000256" key="2">
    <source>
        <dbReference type="ARBA" id="ARBA00008779"/>
    </source>
</evidence>
<comment type="similarity">
    <text evidence="2">Belongs to the sulfatase family.</text>
</comment>
<name>A0A2P2I865_9CRUS</name>
<comment type="cofactor">
    <cofactor evidence="1">
        <name>Ca(2+)</name>
        <dbReference type="ChEBI" id="CHEBI:29108"/>
    </cofactor>
</comment>
<feature type="domain" description="Sulfatase N-terminal" evidence="7">
    <location>
        <begin position="35"/>
        <end position="358"/>
    </location>
</feature>
<keyword evidence="5" id="KW-0325">Glycoprotein</keyword>
<proteinExistence type="evidence at transcript level"/>
<sequence length="595" mass="66550">MQEGCRRQWCLQLLLLLLFHHSIGVMVVTAQQTPPHIIFIVADDLGWNDIGFHGSLQVQTPNIDALAYSGVILNNYYVHPICTPSRSAIMSGLHPIHTGLNHGTIGGAQPYGLPLNITTLPQHLRGLGYSAHHVGKWHLGFYKKEFTPTYRGFESHLGYWSGRVDYYDHTADEADERWGYDFRRNMDVAHDAYGEYATDIFTREAVEKINSHNSSTPLFLYLAHLAVHSANLYAPLQAPEETVKKFNYIQDEDRRIFAGMLSKLDDSVGEVMQALDQKGMLDNSIIIFTTDNGGPAAGFNSNAASNWPLRGVKATLWEGGVRGAGFVWSPIITQSPGVVSDKLMCIDDWLPSLYAAAGGNTSSLPPMDGVNMWPTISSGAASARTQLLHNIDPVFNGTALRMGDWKLLNNGSAYEVHWDRWFGPSSRNCSPPECLELPELVTNIRQSPAGIIILERDADALNNLEHSRQQAMVNCSTTPSVPRFFCRSSHHCLFHIPTDPCELTDLSSEHPDIVLQMLKLLNEYKKSAVPIANQPDDPRADPKYWDYNWNNWLDYPPPAGVNFTEDTSDRHKKGEAPYKKLFDFFKPRTGKPVCD</sequence>
<evidence type="ECO:0000259" key="7">
    <source>
        <dbReference type="Pfam" id="PF00884"/>
    </source>
</evidence>
<dbReference type="PANTHER" id="PTHR10342:SF273">
    <property type="entry name" value="RE14504P"/>
    <property type="match status" value="1"/>
</dbReference>
<dbReference type="Pfam" id="PF00884">
    <property type="entry name" value="Sulfatase"/>
    <property type="match status" value="1"/>
</dbReference>
<accession>A0A2P2I865</accession>
<keyword evidence="4" id="KW-0106">Calcium</keyword>
<evidence type="ECO:0000256" key="5">
    <source>
        <dbReference type="ARBA" id="ARBA00023180"/>
    </source>
</evidence>
<evidence type="ECO:0000256" key="1">
    <source>
        <dbReference type="ARBA" id="ARBA00001913"/>
    </source>
</evidence>
<dbReference type="InterPro" id="IPR000917">
    <property type="entry name" value="Sulfatase_N"/>
</dbReference>
<keyword evidence="6" id="KW-0732">Signal</keyword>
<dbReference type="GO" id="GO:0046872">
    <property type="term" value="F:metal ion binding"/>
    <property type="evidence" value="ECO:0007669"/>
    <property type="project" value="UniProtKB-KW"/>
</dbReference>
<reference evidence="8" key="1">
    <citation type="journal article" date="2018" name="Biosci. Biotechnol. Biochem.">
        <title>Polysaccharide hydrolase of the hadal zone amphipods Hirondellea gigas.</title>
        <authorList>
            <person name="Kobayashi H."/>
            <person name="Nagahama T."/>
            <person name="Arai W."/>
            <person name="Sasagawa Y."/>
            <person name="Umeda M."/>
            <person name="Hayashi T."/>
            <person name="Nikaido I."/>
            <person name="Watanabe H."/>
            <person name="Oguri K."/>
            <person name="Kitazato H."/>
            <person name="Fujioka K."/>
            <person name="Kido Y."/>
            <person name="Takami H."/>
        </authorList>
    </citation>
    <scope>NUCLEOTIDE SEQUENCE</scope>
    <source>
        <tissue evidence="8">Whole body</tissue>
    </source>
</reference>
<protein>
    <submittedName>
        <fullName evidence="8">Arylsulfatase B-like</fullName>
    </submittedName>
</protein>
<dbReference type="InterPro" id="IPR017850">
    <property type="entry name" value="Alkaline_phosphatase_core_sf"/>
</dbReference>
<dbReference type="GO" id="GO:0008484">
    <property type="term" value="F:sulfuric ester hydrolase activity"/>
    <property type="evidence" value="ECO:0007669"/>
    <property type="project" value="InterPro"/>
</dbReference>
<organism evidence="8">
    <name type="scientific">Hirondellea gigas</name>
    <dbReference type="NCBI Taxonomy" id="1518452"/>
    <lineage>
        <taxon>Eukaryota</taxon>
        <taxon>Metazoa</taxon>
        <taxon>Ecdysozoa</taxon>
        <taxon>Arthropoda</taxon>
        <taxon>Crustacea</taxon>
        <taxon>Multicrustacea</taxon>
        <taxon>Malacostraca</taxon>
        <taxon>Eumalacostraca</taxon>
        <taxon>Peracarida</taxon>
        <taxon>Amphipoda</taxon>
        <taxon>Amphilochidea</taxon>
        <taxon>Lysianassida</taxon>
        <taxon>Lysianassidira</taxon>
        <taxon>Lysianassoidea</taxon>
        <taxon>Lysianassidae</taxon>
        <taxon>Hirondellea</taxon>
    </lineage>
</organism>
<feature type="signal peptide" evidence="6">
    <location>
        <begin position="1"/>
        <end position="24"/>
    </location>
</feature>
<dbReference type="SUPFAM" id="SSF53649">
    <property type="entry name" value="Alkaline phosphatase-like"/>
    <property type="match status" value="1"/>
</dbReference>
<evidence type="ECO:0000256" key="6">
    <source>
        <dbReference type="SAM" id="SignalP"/>
    </source>
</evidence>
<dbReference type="InterPro" id="IPR047115">
    <property type="entry name" value="ARSB"/>
</dbReference>
<dbReference type="Gene3D" id="3.40.720.10">
    <property type="entry name" value="Alkaline Phosphatase, subunit A"/>
    <property type="match status" value="1"/>
</dbReference>
<evidence type="ECO:0000256" key="3">
    <source>
        <dbReference type="ARBA" id="ARBA00022723"/>
    </source>
</evidence>